<proteinExistence type="predicted"/>
<dbReference type="Pfam" id="PF14214">
    <property type="entry name" value="Helitron_like_N"/>
    <property type="match status" value="1"/>
</dbReference>
<reference evidence="2 3" key="1">
    <citation type="submission" date="2020-07" db="EMBL/GenBank/DDBJ databases">
        <title>Comparative genomics of pyrophilous fungi reveals a link between fire events and developmental genes.</title>
        <authorList>
            <consortium name="DOE Joint Genome Institute"/>
            <person name="Steindorff A.S."/>
            <person name="Carver A."/>
            <person name="Calhoun S."/>
            <person name="Stillman K."/>
            <person name="Liu H."/>
            <person name="Lipzen A."/>
            <person name="Pangilinan J."/>
            <person name="Labutti K."/>
            <person name="Bruns T.D."/>
            <person name="Grigoriev I.V."/>
        </authorList>
    </citation>
    <scope>NUCLEOTIDE SEQUENCE [LARGE SCALE GENOMIC DNA]</scope>
    <source>
        <strain evidence="2 3">CBS 144469</strain>
    </source>
</reference>
<gene>
    <name evidence="2" type="ORF">DFP72DRAFT_750590</name>
</gene>
<sequence>PLMVLFNQSLISQSSSGSFITMKRRNFLKTADAIEKLDATLLLAISERTKNGGRFIPQTPEEQRCATLMENVDVVGNHVDGSLAKKKYQRGQIWSLIHFMNAPAWFITISPADSKHPLCVHWASRDVEFKPEIKGSKERLRLISSNPVACARFFHHLITLFLKHICGWSDDGPKRGLFGKPSAYYGTVEE</sequence>
<keyword evidence="3" id="KW-1185">Reference proteome</keyword>
<feature type="non-terminal residue" evidence="2">
    <location>
        <position position="1"/>
    </location>
</feature>
<feature type="non-terminal residue" evidence="2">
    <location>
        <position position="190"/>
    </location>
</feature>
<dbReference type="OrthoDB" id="3254930at2759"/>
<evidence type="ECO:0000313" key="3">
    <source>
        <dbReference type="Proteomes" id="UP000521943"/>
    </source>
</evidence>
<dbReference type="AlphaFoldDB" id="A0A8H6HY97"/>
<evidence type="ECO:0000259" key="1">
    <source>
        <dbReference type="Pfam" id="PF14214"/>
    </source>
</evidence>
<dbReference type="InterPro" id="IPR025476">
    <property type="entry name" value="Helitron_helicase-like"/>
</dbReference>
<accession>A0A8H6HY97</accession>
<comment type="caution">
    <text evidence="2">The sequence shown here is derived from an EMBL/GenBank/DDBJ whole genome shotgun (WGS) entry which is preliminary data.</text>
</comment>
<dbReference type="Proteomes" id="UP000521943">
    <property type="component" value="Unassembled WGS sequence"/>
</dbReference>
<dbReference type="EMBL" id="JACGCI010000031">
    <property type="protein sequence ID" value="KAF6755126.1"/>
    <property type="molecule type" value="Genomic_DNA"/>
</dbReference>
<protein>
    <recommendedName>
        <fullName evidence="1">Helitron helicase-like domain-containing protein</fullName>
    </recommendedName>
</protein>
<name>A0A8H6HY97_9AGAR</name>
<feature type="domain" description="Helitron helicase-like" evidence="1">
    <location>
        <begin position="8"/>
        <end position="189"/>
    </location>
</feature>
<organism evidence="2 3">
    <name type="scientific">Ephemerocybe angulata</name>
    <dbReference type="NCBI Taxonomy" id="980116"/>
    <lineage>
        <taxon>Eukaryota</taxon>
        <taxon>Fungi</taxon>
        <taxon>Dikarya</taxon>
        <taxon>Basidiomycota</taxon>
        <taxon>Agaricomycotina</taxon>
        <taxon>Agaricomycetes</taxon>
        <taxon>Agaricomycetidae</taxon>
        <taxon>Agaricales</taxon>
        <taxon>Agaricineae</taxon>
        <taxon>Psathyrellaceae</taxon>
        <taxon>Ephemerocybe</taxon>
    </lineage>
</organism>
<evidence type="ECO:0000313" key="2">
    <source>
        <dbReference type="EMBL" id="KAF6755126.1"/>
    </source>
</evidence>